<dbReference type="AlphaFoldDB" id="A0A914D0H9"/>
<proteinExistence type="predicted"/>
<sequence>MDTYCKISLMHGDITKAPADIIVNATNKHLCGGSGVDGAIHKAAGPGLIQECMKIGACATGNAVVTHPYNIKQAKAIIHTVGPQISGYVKSGQMIRKVDDIDERLLEDCYISSLNLAVSLKRQCQSIYNGDMIHTPQELHHTASSLKSQVDDIKTRLQGLDTHNNIRF</sequence>
<dbReference type="PROSITE" id="PS51154">
    <property type="entry name" value="MACRO"/>
    <property type="match status" value="1"/>
</dbReference>
<dbReference type="Pfam" id="PF01661">
    <property type="entry name" value="Macro"/>
    <property type="match status" value="1"/>
</dbReference>
<evidence type="ECO:0000313" key="2">
    <source>
        <dbReference type="Proteomes" id="UP000887540"/>
    </source>
</evidence>
<dbReference type="PANTHER" id="PTHR11106:SF27">
    <property type="entry name" value="MACRO DOMAIN-CONTAINING PROTEIN"/>
    <property type="match status" value="1"/>
</dbReference>
<name>A0A914D0H9_9BILA</name>
<dbReference type="PANTHER" id="PTHR11106">
    <property type="entry name" value="GANGLIOSIDE INDUCED DIFFERENTIATION ASSOCIATED PROTEIN 2-RELATED"/>
    <property type="match status" value="1"/>
</dbReference>
<organism evidence="2 3">
    <name type="scientific">Acrobeloides nanus</name>
    <dbReference type="NCBI Taxonomy" id="290746"/>
    <lineage>
        <taxon>Eukaryota</taxon>
        <taxon>Metazoa</taxon>
        <taxon>Ecdysozoa</taxon>
        <taxon>Nematoda</taxon>
        <taxon>Chromadorea</taxon>
        <taxon>Rhabditida</taxon>
        <taxon>Tylenchina</taxon>
        <taxon>Cephalobomorpha</taxon>
        <taxon>Cephaloboidea</taxon>
        <taxon>Cephalobidae</taxon>
        <taxon>Acrobeloides</taxon>
    </lineage>
</organism>
<dbReference type="InterPro" id="IPR043472">
    <property type="entry name" value="Macro_dom-like"/>
</dbReference>
<dbReference type="InterPro" id="IPR002589">
    <property type="entry name" value="Macro_dom"/>
</dbReference>
<dbReference type="Gene3D" id="3.40.220.10">
    <property type="entry name" value="Leucine Aminopeptidase, subunit E, domain 1"/>
    <property type="match status" value="1"/>
</dbReference>
<evidence type="ECO:0000259" key="1">
    <source>
        <dbReference type="PROSITE" id="PS51154"/>
    </source>
</evidence>
<evidence type="ECO:0000313" key="3">
    <source>
        <dbReference type="WBParaSite" id="ACRNAN_scaffold1651.g12160.t1"/>
    </source>
</evidence>
<accession>A0A914D0H9</accession>
<reference evidence="3" key="1">
    <citation type="submission" date="2022-11" db="UniProtKB">
        <authorList>
            <consortium name="WormBaseParasite"/>
        </authorList>
    </citation>
    <scope>IDENTIFICATION</scope>
</reference>
<dbReference type="WBParaSite" id="ACRNAN_scaffold1651.g12160.t1">
    <property type="protein sequence ID" value="ACRNAN_scaffold1651.g12160.t1"/>
    <property type="gene ID" value="ACRNAN_scaffold1651.g12160"/>
</dbReference>
<dbReference type="SMART" id="SM00506">
    <property type="entry name" value="A1pp"/>
    <property type="match status" value="1"/>
</dbReference>
<dbReference type="Proteomes" id="UP000887540">
    <property type="component" value="Unplaced"/>
</dbReference>
<keyword evidence="2" id="KW-1185">Reference proteome</keyword>
<dbReference type="SUPFAM" id="SSF52949">
    <property type="entry name" value="Macro domain-like"/>
    <property type="match status" value="1"/>
</dbReference>
<feature type="domain" description="Macro" evidence="1">
    <location>
        <begin position="1"/>
        <end position="168"/>
    </location>
</feature>
<protein>
    <submittedName>
        <fullName evidence="3">Macro domain-containing protein</fullName>
    </submittedName>
</protein>